<name>A0A4S2N4P2_9PEZI</name>
<evidence type="ECO:0000313" key="9">
    <source>
        <dbReference type="Proteomes" id="UP000298138"/>
    </source>
</evidence>
<protein>
    <recommendedName>
        <fullName evidence="4">Large ribosomal subunit protein uL5m</fullName>
    </recommendedName>
</protein>
<dbReference type="InParanoid" id="A0A4S2N4P2"/>
<dbReference type="Pfam" id="PF00673">
    <property type="entry name" value="Ribosomal_L5_C"/>
    <property type="match status" value="1"/>
</dbReference>
<evidence type="ECO:0000256" key="3">
    <source>
        <dbReference type="ARBA" id="ARBA00023274"/>
    </source>
</evidence>
<evidence type="ECO:0000313" key="8">
    <source>
        <dbReference type="EMBL" id="TGZ84066.1"/>
    </source>
</evidence>
<evidence type="ECO:0000259" key="6">
    <source>
        <dbReference type="Pfam" id="PF00281"/>
    </source>
</evidence>
<dbReference type="GO" id="GO:0006412">
    <property type="term" value="P:translation"/>
    <property type="evidence" value="ECO:0007669"/>
    <property type="project" value="InterPro"/>
</dbReference>
<gene>
    <name evidence="8" type="ORF">EX30DRAFT_353863</name>
</gene>
<dbReference type="OrthoDB" id="539541at2759"/>
<feature type="compositionally biased region" description="Polar residues" evidence="5">
    <location>
        <begin position="1"/>
        <end position="13"/>
    </location>
</feature>
<evidence type="ECO:0000256" key="2">
    <source>
        <dbReference type="ARBA" id="ARBA00022980"/>
    </source>
</evidence>
<dbReference type="Proteomes" id="UP000298138">
    <property type="component" value="Unassembled WGS sequence"/>
</dbReference>
<dbReference type="InterPro" id="IPR002132">
    <property type="entry name" value="Ribosomal_uL5"/>
</dbReference>
<dbReference type="GO" id="GO:0003735">
    <property type="term" value="F:structural constituent of ribosome"/>
    <property type="evidence" value="ECO:0007669"/>
    <property type="project" value="InterPro"/>
</dbReference>
<reference evidence="8 9" key="1">
    <citation type="submission" date="2019-04" db="EMBL/GenBank/DDBJ databases">
        <title>Comparative genomics and transcriptomics to analyze fruiting body development in filamentous ascomycetes.</title>
        <authorList>
            <consortium name="DOE Joint Genome Institute"/>
            <person name="Lutkenhaus R."/>
            <person name="Traeger S."/>
            <person name="Breuer J."/>
            <person name="Kuo A."/>
            <person name="Lipzen A."/>
            <person name="Pangilinan J."/>
            <person name="Dilworth D."/>
            <person name="Sandor L."/>
            <person name="Poggeler S."/>
            <person name="Barry K."/>
            <person name="Grigoriev I.V."/>
            <person name="Nowrousian M."/>
        </authorList>
    </citation>
    <scope>NUCLEOTIDE SEQUENCE [LARGE SCALE GENOMIC DNA]</scope>
    <source>
        <strain evidence="8 9">CBS 389.68</strain>
    </source>
</reference>
<dbReference type="Pfam" id="PF00281">
    <property type="entry name" value="Ribosomal_L5"/>
    <property type="match status" value="1"/>
</dbReference>
<organism evidence="8 9">
    <name type="scientific">Ascodesmis nigricans</name>
    <dbReference type="NCBI Taxonomy" id="341454"/>
    <lineage>
        <taxon>Eukaryota</taxon>
        <taxon>Fungi</taxon>
        <taxon>Dikarya</taxon>
        <taxon>Ascomycota</taxon>
        <taxon>Pezizomycotina</taxon>
        <taxon>Pezizomycetes</taxon>
        <taxon>Pezizales</taxon>
        <taxon>Ascodesmidaceae</taxon>
        <taxon>Ascodesmis</taxon>
    </lineage>
</organism>
<sequence>MRKISASSPSKTATRTRARYQFRPPRYYRGPLHPVQPPRPSEPNSREFVPGPFGRERLEDHFHNTIASDMMILSYTHLPPGVPRKKVDIKDRLREWDDSSPYHKNRPLKGPKGGSVLRLMDKPGTFHNVPKLTGVTVHSMVKGALQDQNWITSTRMIVQSVTGLRAEVVEAKKSVQGFGLKAEAPIAVKVNMQGQLAWRFLASLIDIVLPRVKEWPGVKGTSGDSSGNFSLGLTPEGVALFPEVEVNYDMYPPKLIPGMHITIHTSANNDKDGRKLLQAFGLPFYGKMRRA</sequence>
<feature type="domain" description="Large ribosomal subunit protein uL5 N-terminal" evidence="6">
    <location>
        <begin position="127"/>
        <end position="181"/>
    </location>
</feature>
<dbReference type="PANTHER" id="PTHR11994">
    <property type="entry name" value="60S RIBOSOMAL PROTEIN L11-RELATED"/>
    <property type="match status" value="1"/>
</dbReference>
<comment type="similarity">
    <text evidence="1">Belongs to the universal ribosomal protein uL5 family.</text>
</comment>
<dbReference type="AlphaFoldDB" id="A0A4S2N4P2"/>
<keyword evidence="3" id="KW-0687">Ribonucleoprotein</keyword>
<dbReference type="Gene3D" id="3.30.1440.10">
    <property type="match status" value="1"/>
</dbReference>
<dbReference type="GO" id="GO:1990904">
    <property type="term" value="C:ribonucleoprotein complex"/>
    <property type="evidence" value="ECO:0007669"/>
    <property type="project" value="UniProtKB-KW"/>
</dbReference>
<evidence type="ECO:0000256" key="4">
    <source>
        <dbReference type="ARBA" id="ARBA00040368"/>
    </source>
</evidence>
<accession>A0A4S2N4P2</accession>
<dbReference type="GO" id="GO:0005840">
    <property type="term" value="C:ribosome"/>
    <property type="evidence" value="ECO:0007669"/>
    <property type="project" value="UniProtKB-KW"/>
</dbReference>
<dbReference type="SUPFAM" id="SSF55282">
    <property type="entry name" value="RL5-like"/>
    <property type="match status" value="1"/>
</dbReference>
<feature type="region of interest" description="Disordered" evidence="5">
    <location>
        <begin position="1"/>
        <end position="53"/>
    </location>
</feature>
<evidence type="ECO:0000259" key="7">
    <source>
        <dbReference type="Pfam" id="PF00673"/>
    </source>
</evidence>
<proteinExistence type="inferred from homology"/>
<dbReference type="FunFam" id="3.30.1440.10:FF:000001">
    <property type="entry name" value="50S ribosomal protein L5"/>
    <property type="match status" value="1"/>
</dbReference>
<dbReference type="EMBL" id="ML220113">
    <property type="protein sequence ID" value="TGZ84066.1"/>
    <property type="molecule type" value="Genomic_DNA"/>
</dbReference>
<dbReference type="FunCoup" id="A0A4S2N4P2">
    <property type="interactions" value="585"/>
</dbReference>
<feature type="domain" description="Large ribosomal subunit protein uL5 C-terminal" evidence="7">
    <location>
        <begin position="185"/>
        <end position="284"/>
    </location>
</feature>
<keyword evidence="9" id="KW-1185">Reference proteome</keyword>
<keyword evidence="2 8" id="KW-0689">Ribosomal protein</keyword>
<evidence type="ECO:0000256" key="1">
    <source>
        <dbReference type="ARBA" id="ARBA00008553"/>
    </source>
</evidence>
<evidence type="ECO:0000256" key="5">
    <source>
        <dbReference type="SAM" id="MobiDB-lite"/>
    </source>
</evidence>
<dbReference type="InterPro" id="IPR031310">
    <property type="entry name" value="Ribosomal_uL5_N"/>
</dbReference>
<dbReference type="InterPro" id="IPR031309">
    <property type="entry name" value="Ribosomal_uL5_C"/>
</dbReference>
<dbReference type="InterPro" id="IPR022803">
    <property type="entry name" value="Ribosomal_uL5_dom_sf"/>
</dbReference>
<dbReference type="STRING" id="341454.A0A4S2N4P2"/>